<dbReference type="Proteomes" id="UP001237642">
    <property type="component" value="Unassembled WGS sequence"/>
</dbReference>
<evidence type="ECO:0000256" key="3">
    <source>
        <dbReference type="ARBA" id="ARBA00022679"/>
    </source>
</evidence>
<reference evidence="10" key="1">
    <citation type="submission" date="2023-02" db="EMBL/GenBank/DDBJ databases">
        <title>Genome of toxic invasive species Heracleum sosnowskyi carries increased number of genes despite the absence of recent whole-genome duplications.</title>
        <authorList>
            <person name="Schelkunov M."/>
            <person name="Shtratnikova V."/>
            <person name="Makarenko M."/>
            <person name="Klepikova A."/>
            <person name="Omelchenko D."/>
            <person name="Novikova G."/>
            <person name="Obukhova E."/>
            <person name="Bogdanov V."/>
            <person name="Penin A."/>
            <person name="Logacheva M."/>
        </authorList>
    </citation>
    <scope>NUCLEOTIDE SEQUENCE</scope>
    <source>
        <strain evidence="10">Hsosn_3</strain>
        <tissue evidence="10">Leaf</tissue>
    </source>
</reference>
<dbReference type="GO" id="GO:0005524">
    <property type="term" value="F:ATP binding"/>
    <property type="evidence" value="ECO:0007669"/>
    <property type="project" value="UniProtKB-KW"/>
</dbReference>
<feature type="domain" description="Protein kinase" evidence="9">
    <location>
        <begin position="29"/>
        <end position="279"/>
    </location>
</feature>
<dbReference type="FunFam" id="1.10.510.10:FF:000359">
    <property type="entry name" value="Mitogen-activated protein kinase 1, putative, expressed"/>
    <property type="match status" value="1"/>
</dbReference>
<keyword evidence="6" id="KW-0067">ATP-binding</keyword>
<dbReference type="PANTHER" id="PTHR48016">
    <property type="entry name" value="MAP KINASE KINASE KINASE SSK2-RELATED-RELATED"/>
    <property type="match status" value="1"/>
</dbReference>
<dbReference type="SUPFAM" id="SSF56112">
    <property type="entry name" value="Protein kinase-like (PK-like)"/>
    <property type="match status" value="1"/>
</dbReference>
<dbReference type="InterPro" id="IPR011009">
    <property type="entry name" value="Kinase-like_dom_sf"/>
</dbReference>
<keyword evidence="4" id="KW-0547">Nucleotide-binding</keyword>
<comment type="caution">
    <text evidence="10">The sequence shown here is derived from an EMBL/GenBank/DDBJ whole genome shotgun (WGS) entry which is preliminary data.</text>
</comment>
<evidence type="ECO:0000313" key="11">
    <source>
        <dbReference type="Proteomes" id="UP001237642"/>
    </source>
</evidence>
<evidence type="ECO:0000256" key="4">
    <source>
        <dbReference type="ARBA" id="ARBA00022741"/>
    </source>
</evidence>
<evidence type="ECO:0000256" key="2">
    <source>
        <dbReference type="ARBA" id="ARBA00022527"/>
    </source>
</evidence>
<dbReference type="InterPro" id="IPR050538">
    <property type="entry name" value="MAP_kinase_kinase_kinase"/>
</dbReference>
<keyword evidence="2" id="KW-0723">Serine/threonine-protein kinase</keyword>
<evidence type="ECO:0000313" key="10">
    <source>
        <dbReference type="EMBL" id="KAK1371897.1"/>
    </source>
</evidence>
<keyword evidence="5" id="KW-0418">Kinase</keyword>
<feature type="active site" description="Proton acceptor" evidence="7">
    <location>
        <position position="152"/>
    </location>
</feature>
<dbReference type="InterPro" id="IPR000719">
    <property type="entry name" value="Prot_kinase_dom"/>
</dbReference>
<dbReference type="Pfam" id="PF00069">
    <property type="entry name" value="Pkinase"/>
    <property type="match status" value="1"/>
</dbReference>
<evidence type="ECO:0000256" key="6">
    <source>
        <dbReference type="ARBA" id="ARBA00022840"/>
    </source>
</evidence>
<organism evidence="10 11">
    <name type="scientific">Heracleum sosnowskyi</name>
    <dbReference type="NCBI Taxonomy" id="360622"/>
    <lineage>
        <taxon>Eukaryota</taxon>
        <taxon>Viridiplantae</taxon>
        <taxon>Streptophyta</taxon>
        <taxon>Embryophyta</taxon>
        <taxon>Tracheophyta</taxon>
        <taxon>Spermatophyta</taxon>
        <taxon>Magnoliopsida</taxon>
        <taxon>eudicotyledons</taxon>
        <taxon>Gunneridae</taxon>
        <taxon>Pentapetalae</taxon>
        <taxon>asterids</taxon>
        <taxon>campanulids</taxon>
        <taxon>Apiales</taxon>
        <taxon>Apiaceae</taxon>
        <taxon>Apioideae</taxon>
        <taxon>apioid superclade</taxon>
        <taxon>Tordylieae</taxon>
        <taxon>Tordyliinae</taxon>
        <taxon>Heracleum</taxon>
    </lineage>
</organism>
<name>A0AAD8MGC1_9APIA</name>
<dbReference type="AlphaFoldDB" id="A0AAD8MGC1"/>
<evidence type="ECO:0000259" key="9">
    <source>
        <dbReference type="PROSITE" id="PS50011"/>
    </source>
</evidence>
<evidence type="ECO:0000256" key="1">
    <source>
        <dbReference type="ARBA" id="ARBA00006529"/>
    </source>
</evidence>
<comment type="similarity">
    <text evidence="1">Belongs to the protein kinase superfamily. STE Ser/Thr protein kinase family. MAP kinase kinase kinase subfamily.</text>
</comment>
<evidence type="ECO:0000256" key="8">
    <source>
        <dbReference type="PIRSR" id="PIRSR000615-3"/>
    </source>
</evidence>
<keyword evidence="11" id="KW-1185">Reference proteome</keyword>
<dbReference type="PANTHER" id="PTHR48016:SF29">
    <property type="entry name" value="MITOGEN-ACTIVATED PROTEIN KINASE KINASE KINASE 1-RELATED"/>
    <property type="match status" value="1"/>
</dbReference>
<reference evidence="10" key="2">
    <citation type="submission" date="2023-05" db="EMBL/GenBank/DDBJ databases">
        <authorList>
            <person name="Schelkunov M.I."/>
        </authorList>
    </citation>
    <scope>NUCLEOTIDE SEQUENCE</scope>
    <source>
        <strain evidence="10">Hsosn_3</strain>
        <tissue evidence="10">Leaf</tissue>
    </source>
</reference>
<dbReference type="EMBL" id="JAUIZM010000008">
    <property type="protein sequence ID" value="KAK1371897.1"/>
    <property type="molecule type" value="Genomic_DNA"/>
</dbReference>
<keyword evidence="8" id="KW-0479">Metal-binding</keyword>
<dbReference type="GO" id="GO:0004709">
    <property type="term" value="F:MAP kinase kinase kinase activity"/>
    <property type="evidence" value="ECO:0007669"/>
    <property type="project" value="TreeGrafter"/>
</dbReference>
<evidence type="ECO:0000256" key="5">
    <source>
        <dbReference type="ARBA" id="ARBA00022777"/>
    </source>
</evidence>
<dbReference type="Gene3D" id="1.10.510.10">
    <property type="entry name" value="Transferase(Phosphotransferase) domain 1"/>
    <property type="match status" value="1"/>
</dbReference>
<proteinExistence type="inferred from homology"/>
<dbReference type="PROSITE" id="PS50011">
    <property type="entry name" value="PROTEIN_KINASE_DOM"/>
    <property type="match status" value="1"/>
</dbReference>
<keyword evidence="3" id="KW-0808">Transferase</keyword>
<dbReference type="InterPro" id="IPR001245">
    <property type="entry name" value="Ser-Thr/Tyr_kinase_cat_dom"/>
</dbReference>
<evidence type="ECO:0000256" key="7">
    <source>
        <dbReference type="PIRSR" id="PIRSR000615-1"/>
    </source>
</evidence>
<gene>
    <name evidence="10" type="ORF">POM88_037989</name>
</gene>
<feature type="binding site" evidence="8">
    <location>
        <position position="157"/>
    </location>
    <ligand>
        <name>Mg(2+)</name>
        <dbReference type="ChEBI" id="CHEBI:18420"/>
    </ligand>
</feature>
<sequence>MDPSGGDSSSTSTDNVSPVGSYRRIASTWKKGRLLGQGSYGPVYEGITDDGFFFAVKEVSYPDQYVEGMQIIKQLEQAISLLSTFEHENIVQYYGTYKEDSSLYIFLELVSKGSLRNLYQQNQLIDAQASAYTREILLGLKYLHDRNVVHRDINCANILIDANGTLKLSKFGIAKARKLYDDCVEGRACWMAPEVVKSSDYGLAADIWSLGCTVLEMITGQSPYFQYEFMQALYKIGQSTPPNVPDSISKDARDFILQCLQGNPTSRPTASQLLEHPFVKERLPSSSELVSPQSPR</sequence>
<accession>A0AAD8MGC1</accession>
<dbReference type="PRINTS" id="PR00109">
    <property type="entry name" value="TYRKINASE"/>
</dbReference>
<dbReference type="GO" id="GO:0046872">
    <property type="term" value="F:metal ion binding"/>
    <property type="evidence" value="ECO:0007669"/>
    <property type="project" value="UniProtKB-KW"/>
</dbReference>
<protein>
    <submittedName>
        <fullName evidence="10">MEKK</fullName>
    </submittedName>
</protein>
<dbReference type="GO" id="GO:0005737">
    <property type="term" value="C:cytoplasm"/>
    <property type="evidence" value="ECO:0007669"/>
    <property type="project" value="TreeGrafter"/>
</dbReference>
<dbReference type="GO" id="GO:1902065">
    <property type="term" value="P:response to L-glutamate"/>
    <property type="evidence" value="ECO:0007669"/>
    <property type="project" value="UniProtKB-ARBA"/>
</dbReference>
<keyword evidence="8" id="KW-0460">Magnesium</keyword>